<name>X1IHF6_9ZZZZ</name>
<gene>
    <name evidence="1" type="ORF">S03H2_45148</name>
</gene>
<protein>
    <submittedName>
        <fullName evidence="1">Uncharacterized protein</fullName>
    </submittedName>
</protein>
<sequence>MNLTDFESLLEKEGFEMVEDNTDALNYGSKVFKRSNNGEEETVTTNYIEKKDKGEK</sequence>
<accession>X1IHF6</accession>
<dbReference type="EMBL" id="BARU01028267">
    <property type="protein sequence ID" value="GAH68685.1"/>
    <property type="molecule type" value="Genomic_DNA"/>
</dbReference>
<dbReference type="AlphaFoldDB" id="X1IHF6"/>
<reference evidence="1" key="1">
    <citation type="journal article" date="2014" name="Front. Microbiol.">
        <title>High frequency of phylogenetically diverse reductive dehalogenase-homologous genes in deep subseafloor sedimentary metagenomes.</title>
        <authorList>
            <person name="Kawai M."/>
            <person name="Futagami T."/>
            <person name="Toyoda A."/>
            <person name="Takaki Y."/>
            <person name="Nishi S."/>
            <person name="Hori S."/>
            <person name="Arai W."/>
            <person name="Tsubouchi T."/>
            <person name="Morono Y."/>
            <person name="Uchiyama I."/>
            <person name="Ito T."/>
            <person name="Fujiyama A."/>
            <person name="Inagaki F."/>
            <person name="Takami H."/>
        </authorList>
    </citation>
    <scope>NUCLEOTIDE SEQUENCE</scope>
    <source>
        <strain evidence="1">Expedition CK06-06</strain>
    </source>
</reference>
<proteinExistence type="predicted"/>
<evidence type="ECO:0000313" key="1">
    <source>
        <dbReference type="EMBL" id="GAH68685.1"/>
    </source>
</evidence>
<organism evidence="1">
    <name type="scientific">marine sediment metagenome</name>
    <dbReference type="NCBI Taxonomy" id="412755"/>
    <lineage>
        <taxon>unclassified sequences</taxon>
        <taxon>metagenomes</taxon>
        <taxon>ecological metagenomes</taxon>
    </lineage>
</organism>
<comment type="caution">
    <text evidence="1">The sequence shown here is derived from an EMBL/GenBank/DDBJ whole genome shotgun (WGS) entry which is preliminary data.</text>
</comment>